<evidence type="ECO:0000313" key="2">
    <source>
        <dbReference type="EMBL" id="GAL91387.1"/>
    </source>
</evidence>
<dbReference type="AlphaFoldDB" id="A0A0A1VNU9"/>
<proteinExistence type="predicted"/>
<evidence type="ECO:0000256" key="1">
    <source>
        <dbReference type="SAM" id="Phobius"/>
    </source>
</evidence>
<feature type="transmembrane region" description="Helical" evidence="1">
    <location>
        <begin position="6"/>
        <end position="28"/>
    </location>
</feature>
<reference evidence="3" key="1">
    <citation type="journal article" date="2015" name="Genome">
        <title>Whole Genome Sequence of the Non-Microcystin-Producing Microcystis aeruginosa Strain NIES-44.</title>
        <authorList>
            <person name="Okano K."/>
            <person name="Miyata N."/>
            <person name="Ozaki Y."/>
        </authorList>
    </citation>
    <scope>NUCLEOTIDE SEQUENCE [LARGE SCALE GENOMIC DNA]</scope>
    <source>
        <strain evidence="3">NIES-44</strain>
    </source>
</reference>
<keyword evidence="1" id="KW-0472">Membrane</keyword>
<keyword evidence="1" id="KW-1133">Transmembrane helix</keyword>
<name>A0A0A1VNU9_MICAE</name>
<organism evidence="2 3">
    <name type="scientific">Microcystis aeruginosa NIES-44</name>
    <dbReference type="NCBI Taxonomy" id="449439"/>
    <lineage>
        <taxon>Bacteria</taxon>
        <taxon>Bacillati</taxon>
        <taxon>Cyanobacteriota</taxon>
        <taxon>Cyanophyceae</taxon>
        <taxon>Oscillatoriophycideae</taxon>
        <taxon>Chroococcales</taxon>
        <taxon>Microcystaceae</taxon>
        <taxon>Microcystis</taxon>
    </lineage>
</organism>
<evidence type="ECO:0000313" key="3">
    <source>
        <dbReference type="Proteomes" id="UP000030321"/>
    </source>
</evidence>
<sequence length="38" mass="4289">MPDSFWEPIACCLLPLAFSSLITVYCLLITEKSPNPQF</sequence>
<gene>
    <name evidence="2" type="ORF">N44_00756</name>
</gene>
<keyword evidence="1" id="KW-0812">Transmembrane</keyword>
<protein>
    <submittedName>
        <fullName evidence="2">Uncharacterized protein</fullName>
    </submittedName>
</protein>
<comment type="caution">
    <text evidence="2">The sequence shown here is derived from an EMBL/GenBank/DDBJ whole genome shotgun (WGS) entry which is preliminary data.</text>
</comment>
<dbReference type="EMBL" id="BBPA01000002">
    <property type="protein sequence ID" value="GAL91387.1"/>
    <property type="molecule type" value="Genomic_DNA"/>
</dbReference>
<accession>A0A0A1VNU9</accession>
<dbReference type="Proteomes" id="UP000030321">
    <property type="component" value="Unassembled WGS sequence"/>
</dbReference>